<feature type="region of interest" description="Disordered" evidence="1">
    <location>
        <begin position="25"/>
        <end position="49"/>
    </location>
</feature>
<feature type="compositionally biased region" description="Low complexity" evidence="1">
    <location>
        <begin position="28"/>
        <end position="41"/>
    </location>
</feature>
<evidence type="ECO:0000313" key="3">
    <source>
        <dbReference type="Proteomes" id="UP001169063"/>
    </source>
</evidence>
<protein>
    <recommendedName>
        <fullName evidence="4">DUF3617 family protein</fullName>
    </recommendedName>
</protein>
<dbReference type="Proteomes" id="UP001169063">
    <property type="component" value="Unassembled WGS sequence"/>
</dbReference>
<feature type="compositionally biased region" description="Gly residues" evidence="1">
    <location>
        <begin position="178"/>
        <end position="187"/>
    </location>
</feature>
<dbReference type="Pfam" id="PF12276">
    <property type="entry name" value="DUF3617"/>
    <property type="match status" value="1"/>
</dbReference>
<sequence length="187" mass="19807">MHSRLIVAAAVSGIALSACQRQEEAPAAEDSAAPAAEAGSPAAPPTLQRKPGLWRMAMSMEGVDFVQTTRVCIDEATEREMSVWGAQTTRDMCSEHRVTRQPDGGWAFRSVCSMGSGGVTTTEGVATGDFQSRYQVRATTTTSGAATPQMNRSGTMTIQASWEGPCPEGWRPGDMEVPGGGRINLAR</sequence>
<dbReference type="InterPro" id="IPR022061">
    <property type="entry name" value="DUF3617"/>
</dbReference>
<dbReference type="EMBL" id="JAUKTR010000004">
    <property type="protein sequence ID" value="MDO1559772.1"/>
    <property type="molecule type" value="Genomic_DNA"/>
</dbReference>
<reference evidence="2" key="1">
    <citation type="submission" date="2023-07" db="EMBL/GenBank/DDBJ databases">
        <title>Brevundimonas soil sp. nov., isolated from the soil of chemical plant.</title>
        <authorList>
            <person name="Wu N."/>
        </authorList>
    </citation>
    <scope>NUCLEOTIDE SEQUENCE</scope>
    <source>
        <strain evidence="2">XZ-24</strain>
    </source>
</reference>
<organism evidence="2 3">
    <name type="scientific">Peiella sedimenti</name>
    <dbReference type="NCBI Taxonomy" id="3061083"/>
    <lineage>
        <taxon>Bacteria</taxon>
        <taxon>Pseudomonadati</taxon>
        <taxon>Pseudomonadota</taxon>
        <taxon>Alphaproteobacteria</taxon>
        <taxon>Caulobacterales</taxon>
        <taxon>Caulobacteraceae</taxon>
        <taxon>Peiella</taxon>
    </lineage>
</organism>
<proteinExistence type="predicted"/>
<comment type="caution">
    <text evidence="2">The sequence shown here is derived from an EMBL/GenBank/DDBJ whole genome shotgun (WGS) entry which is preliminary data.</text>
</comment>
<evidence type="ECO:0008006" key="4">
    <source>
        <dbReference type="Google" id="ProtNLM"/>
    </source>
</evidence>
<gene>
    <name evidence="2" type="ORF">Q0812_10075</name>
</gene>
<keyword evidence="3" id="KW-1185">Reference proteome</keyword>
<name>A0ABT8SMI5_9CAUL</name>
<dbReference type="PROSITE" id="PS51257">
    <property type="entry name" value="PROKAR_LIPOPROTEIN"/>
    <property type="match status" value="1"/>
</dbReference>
<evidence type="ECO:0000256" key="1">
    <source>
        <dbReference type="SAM" id="MobiDB-lite"/>
    </source>
</evidence>
<dbReference type="RefSeq" id="WP_302110205.1">
    <property type="nucleotide sequence ID" value="NZ_JAUKTR010000004.1"/>
</dbReference>
<evidence type="ECO:0000313" key="2">
    <source>
        <dbReference type="EMBL" id="MDO1559772.1"/>
    </source>
</evidence>
<feature type="region of interest" description="Disordered" evidence="1">
    <location>
        <begin position="168"/>
        <end position="187"/>
    </location>
</feature>
<accession>A0ABT8SMI5</accession>